<sequence length="1444" mass="161978">MTSLNINGLPSSTVISGTSSSLAITSEGFAVLNALIIITRSMANCKVLGYYGGIQKLTALMKAAVVQLKTIAGALSADETLSSSNVGKAGFLQKILVRVISIVCGFINLRVDVYGKVLIDIDNLESSVERIATTPEPFQDLRDPLSEKRVQWHQKAVISVMEAGGLNWLVELLRVVRRLSLKEQWTDLSLQYLTLRTLQLALTDNPRGQNHFRSIGGLEVLLDYLGASSVNSLRSRNSSSSDNGSDGNHLKWILQLHLLSLEVLREAVLSKAFYSFVLTLEDLRSHQVQSSSRHTYPFSSVYGELSIKFIVRVLLTVFPSIKTFSDQTELPTHLRIFLYSLQHYMLFVFRKILVLSPSLLNVFRSEGAWDFIFSEHFYFGSSSTVIPEAYINYSDVRPWSNEPYTRSKSFNKQVPSNEADILQTNVISVIEFAATLDVISHNMPECSVLISSLELFACNPDVATGLAKCLLHILQLAPEKTVSSFNTLDAIPRVLKVACVQAQESKRPVSDLSSSQEMIALSPSKKSNSPEIVHRWRDCMEACIQLFAEYFAVTEEAKCLVLDSSTCIDCLFDLFWEESLRSSMLSYIFALMKFIPSSEDDRKAKLYLCSKYLETFTHVKEREENFAKLSVDLLVGMRDMLVKDRMYFQTLFRDGECFLHVVSLLHGNAEDEEGEKLVLNVLQTLTSLLTGNDASKVAFRALVGKGYQTLQSLLLDFCHRRPNAGLLTALLDMLVDGKFDLKKSPIMRNEDVILLYLSVLQKSSDSMRNEGLNIFLHLLRDSISNRASCVRVGMLSFLLDWFPCEDNESVVLKIGQLIQVTGGHSVSGKEIRKIFALLRSEKVGMRQQYCSLLLTNISSMLNEKGPTAFFNFDGYDSAVYQKRQCVSLPLSLVGKRWHFLCITHSIGRAFSGGSHLKCYLDGVLVSSEKCSYAKVTEPLTRPSYMYSFLDNEMAISGDNLLPSGVLDAKDGLASKIVFGLNAQVFLFKFRVKNTTQASNRRTLFNVSPLLDHALDKSPFEATVKSGTQLCSRRLLQQIIYCAGGVSVFFPLFTRIDLYEDDSQQLGHNLLTPITKERLTAEIIELIASVLDENLPNQQQMLNLSGFSVLGFCCTICSSLQLNMGNLIGLKHMLIVISNCGLAEVLVKDAISHVFLNPFIWVYAGYKVQRELYMFLIQQFDNDPRLLRSLCRFPHFGERPNNEEIQKIRLLLLSVGEMSLREHIAVSDIESLVSFLETSQDMACIEDILHMIIRALSQKSLLVSFLDQVNLVGGCHLFINLLQRNYEPVRLLGLQLLGRLLVAVPSEKKGSSFFTLAIGRSKSHLEGPKRVESKLQPIYSAMSDRLVTFPSDRRSLPAVFSFPVKYAFGLFFSLYSDKGTYLAESTLVMVCYIDVSWPYDGSIDDLEVFGLRLEVDLGTVSRSRLIFGVFYLVDFSFDLLLTVSS</sequence>
<dbReference type="Pfam" id="PF15787">
    <property type="entry name" value="DUF4704"/>
    <property type="match status" value="2"/>
</dbReference>
<reference evidence="3" key="2">
    <citation type="submission" date="2022-01" db="EMBL/GenBank/DDBJ databases">
        <authorList>
            <person name="Yamashiro T."/>
            <person name="Shiraishi A."/>
            <person name="Satake H."/>
            <person name="Nakayama K."/>
        </authorList>
    </citation>
    <scope>NUCLEOTIDE SEQUENCE</scope>
</reference>
<evidence type="ECO:0000259" key="1">
    <source>
        <dbReference type="Pfam" id="PF15787"/>
    </source>
</evidence>
<accession>A0ABQ5J384</accession>
<organism evidence="3 4">
    <name type="scientific">Tanacetum coccineum</name>
    <dbReference type="NCBI Taxonomy" id="301880"/>
    <lineage>
        <taxon>Eukaryota</taxon>
        <taxon>Viridiplantae</taxon>
        <taxon>Streptophyta</taxon>
        <taxon>Embryophyta</taxon>
        <taxon>Tracheophyta</taxon>
        <taxon>Spermatophyta</taxon>
        <taxon>Magnoliopsida</taxon>
        <taxon>eudicotyledons</taxon>
        <taxon>Gunneridae</taxon>
        <taxon>Pentapetalae</taxon>
        <taxon>asterids</taxon>
        <taxon>campanulids</taxon>
        <taxon>Asterales</taxon>
        <taxon>Asteraceae</taxon>
        <taxon>Asteroideae</taxon>
        <taxon>Anthemideae</taxon>
        <taxon>Anthemidinae</taxon>
        <taxon>Tanacetum</taxon>
    </lineage>
</organism>
<keyword evidence="4" id="KW-1185">Reference proteome</keyword>
<dbReference type="Gene3D" id="1.25.10.10">
    <property type="entry name" value="Leucine-rich Repeat Variant"/>
    <property type="match status" value="1"/>
</dbReference>
<dbReference type="SUPFAM" id="SSF48371">
    <property type="entry name" value="ARM repeat"/>
    <property type="match status" value="1"/>
</dbReference>
<gene>
    <name evidence="3" type="ORF">Tco_1123397</name>
</gene>
<proteinExistence type="predicted"/>
<dbReference type="InterPro" id="IPR031570">
    <property type="entry name" value="NBEA/BDCP_DUF4704"/>
</dbReference>
<name>A0ABQ5J384_9ASTR</name>
<reference evidence="3" key="1">
    <citation type="journal article" date="2022" name="Int. J. Mol. Sci.">
        <title>Draft Genome of Tanacetum Coccineum: Genomic Comparison of Closely Related Tanacetum-Family Plants.</title>
        <authorList>
            <person name="Yamashiro T."/>
            <person name="Shiraishi A."/>
            <person name="Nakayama K."/>
            <person name="Satake H."/>
        </authorList>
    </citation>
    <scope>NUCLEOTIDE SEQUENCE</scope>
</reference>
<protein>
    <submittedName>
        <fullName evidence="3">BEACH domain-containing protein B isoform X1</fullName>
    </submittedName>
</protein>
<evidence type="ECO:0000313" key="3">
    <source>
        <dbReference type="EMBL" id="GJU06967.1"/>
    </source>
</evidence>
<dbReference type="InterPro" id="IPR050865">
    <property type="entry name" value="BEACH_Domain"/>
</dbReference>
<dbReference type="EMBL" id="BQNB010021492">
    <property type="protein sequence ID" value="GJU06967.1"/>
    <property type="molecule type" value="Genomic_DNA"/>
</dbReference>
<evidence type="ECO:0000313" key="4">
    <source>
        <dbReference type="Proteomes" id="UP001151760"/>
    </source>
</evidence>
<comment type="caution">
    <text evidence="3">The sequence shown here is derived from an EMBL/GenBank/DDBJ whole genome shotgun (WGS) entry which is preliminary data.</text>
</comment>
<evidence type="ECO:0000259" key="2">
    <source>
        <dbReference type="Pfam" id="PF20425"/>
    </source>
</evidence>
<dbReference type="Pfam" id="PF20425">
    <property type="entry name" value="Neurobeachin"/>
    <property type="match status" value="1"/>
</dbReference>
<dbReference type="PANTHER" id="PTHR13743:SF112">
    <property type="entry name" value="BEACH DOMAIN-CONTAINING PROTEIN"/>
    <property type="match status" value="1"/>
</dbReference>
<dbReference type="InterPro" id="IPR046852">
    <property type="entry name" value="Neurobeachin_a-sol"/>
</dbReference>
<dbReference type="Proteomes" id="UP001151760">
    <property type="component" value="Unassembled WGS sequence"/>
</dbReference>
<dbReference type="InterPro" id="IPR016024">
    <property type="entry name" value="ARM-type_fold"/>
</dbReference>
<feature type="domain" description="Neurobeachin alpha-solenoid region" evidence="2">
    <location>
        <begin position="442"/>
        <end position="861"/>
    </location>
</feature>
<feature type="domain" description="DUF4704" evidence="1">
    <location>
        <begin position="1015"/>
        <end position="1193"/>
    </location>
</feature>
<dbReference type="InterPro" id="IPR011989">
    <property type="entry name" value="ARM-like"/>
</dbReference>
<feature type="domain" description="DUF4704" evidence="1">
    <location>
        <begin position="1196"/>
        <end position="1349"/>
    </location>
</feature>
<dbReference type="PANTHER" id="PTHR13743">
    <property type="entry name" value="BEIGE/BEACH-RELATED"/>
    <property type="match status" value="1"/>
</dbReference>